<reference evidence="1 2" key="1">
    <citation type="submission" date="2014-12" db="EMBL/GenBank/DDBJ databases">
        <title>Genome sequence of Methanobrevibacter arboriphilicus DH1, DSM1125.</title>
        <authorList>
            <person name="Poehlein A."/>
            <person name="Thauer R.K."/>
            <person name="Seedorf H."/>
            <person name="Daniel R."/>
        </authorList>
    </citation>
    <scope>NUCLEOTIDE SEQUENCE [LARGE SCALE GENOMIC DNA]</scope>
    <source>
        <strain evidence="1 2">DH1</strain>
    </source>
</reference>
<dbReference type="InterPro" id="IPR001451">
    <property type="entry name" value="Hexapep"/>
</dbReference>
<dbReference type="EMBL" id="JXMW01000001">
    <property type="protein sequence ID" value="OQD59730.1"/>
    <property type="molecule type" value="Genomic_DNA"/>
</dbReference>
<dbReference type="SUPFAM" id="SSF51161">
    <property type="entry name" value="Trimeric LpxA-like enzymes"/>
    <property type="match status" value="1"/>
</dbReference>
<dbReference type="Proteomes" id="UP000191661">
    <property type="component" value="Unassembled WGS sequence"/>
</dbReference>
<sequence>MVINNLNDLKPVLHKSVRIFEGSHIIGDVKIGENSSVWYNAVIRGDRGPIIIGKSTNIQDNCVIHCSDTLTTTLKDFVSVGHGAIIHGCEIGENVIIGMNATILNDSKIGDDSIVGAGSVVTEGKEFPEKSLILGIPGRVVRQLTSDEINKIKLNALNYVKLMKDY</sequence>
<protein>
    <recommendedName>
        <fullName evidence="3">Acetyltransferase</fullName>
    </recommendedName>
</protein>
<dbReference type="Gene3D" id="2.160.10.10">
    <property type="entry name" value="Hexapeptide repeat proteins"/>
    <property type="match status" value="1"/>
</dbReference>
<dbReference type="InterPro" id="IPR050484">
    <property type="entry name" value="Transf_Hexapept/Carb_Anhydrase"/>
</dbReference>
<evidence type="ECO:0000313" key="2">
    <source>
        <dbReference type="Proteomes" id="UP000191661"/>
    </source>
</evidence>
<dbReference type="Pfam" id="PF00132">
    <property type="entry name" value="Hexapep"/>
    <property type="match status" value="2"/>
</dbReference>
<evidence type="ECO:0000313" key="1">
    <source>
        <dbReference type="EMBL" id="OQD59730.1"/>
    </source>
</evidence>
<dbReference type="PANTHER" id="PTHR13061:SF29">
    <property type="entry name" value="GAMMA CARBONIC ANHYDRASE-LIKE 1, MITOCHONDRIAL-RELATED"/>
    <property type="match status" value="1"/>
</dbReference>
<proteinExistence type="predicted"/>
<dbReference type="OrthoDB" id="10940at2157"/>
<dbReference type="PANTHER" id="PTHR13061">
    <property type="entry name" value="DYNACTIN SUBUNIT P25"/>
    <property type="match status" value="1"/>
</dbReference>
<name>A0A1V6N4U5_METAZ</name>
<dbReference type="AlphaFoldDB" id="A0A1V6N4U5"/>
<dbReference type="InterPro" id="IPR011004">
    <property type="entry name" value="Trimer_LpxA-like_sf"/>
</dbReference>
<dbReference type="CDD" id="cd04645">
    <property type="entry name" value="LbH_gamma_CA_like"/>
    <property type="match status" value="1"/>
</dbReference>
<accession>A0A1V6N4U5</accession>
<evidence type="ECO:0008006" key="3">
    <source>
        <dbReference type="Google" id="ProtNLM"/>
    </source>
</evidence>
<keyword evidence="2" id="KW-1185">Reference proteome</keyword>
<comment type="caution">
    <text evidence="1">The sequence shown here is derived from an EMBL/GenBank/DDBJ whole genome shotgun (WGS) entry which is preliminary data.</text>
</comment>
<dbReference type="RefSeq" id="WP_080459363.1">
    <property type="nucleotide sequence ID" value="NZ_JXMW01000001.1"/>
</dbReference>
<gene>
    <name evidence="1" type="ORF">MBBAR_1c01270</name>
</gene>
<organism evidence="1 2">
    <name type="scientific">Methanobrevibacter arboriphilus JCM 13429 = DSM 1125</name>
    <dbReference type="NCBI Taxonomy" id="1300164"/>
    <lineage>
        <taxon>Archaea</taxon>
        <taxon>Methanobacteriati</taxon>
        <taxon>Methanobacteriota</taxon>
        <taxon>Methanomada group</taxon>
        <taxon>Methanobacteria</taxon>
        <taxon>Methanobacteriales</taxon>
        <taxon>Methanobacteriaceae</taxon>
        <taxon>Methanobrevibacter</taxon>
    </lineage>
</organism>
<dbReference type="InterPro" id="IPR047324">
    <property type="entry name" value="LbH_gamma_CA-like"/>
</dbReference>